<dbReference type="EMBL" id="LGRN01000376">
    <property type="protein sequence ID" value="OJD12681.1"/>
    <property type="molecule type" value="Genomic_DNA"/>
</dbReference>
<evidence type="ECO:0000313" key="1">
    <source>
        <dbReference type="EMBL" id="OJD12681.1"/>
    </source>
</evidence>
<keyword evidence="2" id="KW-1185">Reference proteome</keyword>
<dbReference type="VEuPathDB" id="FungiDB:AJ78_06767"/>
<proteinExistence type="predicted"/>
<organism evidence="1 2">
    <name type="scientific">Emergomyces pasteurianus Ep9510</name>
    <dbReference type="NCBI Taxonomy" id="1447872"/>
    <lineage>
        <taxon>Eukaryota</taxon>
        <taxon>Fungi</taxon>
        <taxon>Dikarya</taxon>
        <taxon>Ascomycota</taxon>
        <taxon>Pezizomycotina</taxon>
        <taxon>Eurotiomycetes</taxon>
        <taxon>Eurotiomycetidae</taxon>
        <taxon>Onygenales</taxon>
        <taxon>Ajellomycetaceae</taxon>
        <taxon>Emergomyces</taxon>
    </lineage>
</organism>
<name>A0A1J9P7R7_9EURO</name>
<accession>A0A1J9P7R7</accession>
<dbReference type="AlphaFoldDB" id="A0A1J9P7R7"/>
<reference evidence="1 2" key="1">
    <citation type="submission" date="2015-07" db="EMBL/GenBank/DDBJ databases">
        <title>Emmonsia species relationships and genome sequence.</title>
        <authorList>
            <consortium name="The Broad Institute Genomics Platform"/>
            <person name="Cuomo C.A."/>
            <person name="Munoz J.F."/>
            <person name="Imamovic A."/>
            <person name="Priest M.E."/>
            <person name="Young S."/>
            <person name="Clay O.K."/>
            <person name="McEwen J.G."/>
        </authorList>
    </citation>
    <scope>NUCLEOTIDE SEQUENCE [LARGE SCALE GENOMIC DNA]</scope>
    <source>
        <strain evidence="1 2">UAMH 9510</strain>
    </source>
</reference>
<protein>
    <submittedName>
        <fullName evidence="1">Uncharacterized protein</fullName>
    </submittedName>
</protein>
<gene>
    <name evidence="1" type="ORF">AJ78_06767</name>
</gene>
<dbReference type="Proteomes" id="UP000182235">
    <property type="component" value="Unassembled WGS sequence"/>
</dbReference>
<comment type="caution">
    <text evidence="1">The sequence shown here is derived from an EMBL/GenBank/DDBJ whole genome shotgun (WGS) entry which is preliminary data.</text>
</comment>
<evidence type="ECO:0000313" key="2">
    <source>
        <dbReference type="Proteomes" id="UP000182235"/>
    </source>
</evidence>
<sequence length="90" mass="10291">MDPKEACDYFKPQLVRRDFSAMLAFPRPTANHCTAHGEHMAFTAFEQHPRRSFENPDHVPPFFSTSHRAPANYGERVILLAIPNAPLDQK</sequence>